<evidence type="ECO:0000259" key="7">
    <source>
        <dbReference type="Pfam" id="PF08244"/>
    </source>
</evidence>
<evidence type="ECO:0000256" key="1">
    <source>
        <dbReference type="ARBA" id="ARBA00009902"/>
    </source>
</evidence>
<dbReference type="AlphaFoldDB" id="A0A2T0UC74"/>
<organism evidence="8 9">
    <name type="scientific">Arcticibacter pallidicorallinus</name>
    <dbReference type="NCBI Taxonomy" id="1259464"/>
    <lineage>
        <taxon>Bacteria</taxon>
        <taxon>Pseudomonadati</taxon>
        <taxon>Bacteroidota</taxon>
        <taxon>Sphingobacteriia</taxon>
        <taxon>Sphingobacteriales</taxon>
        <taxon>Sphingobacteriaceae</taxon>
        <taxon>Arcticibacter</taxon>
    </lineage>
</organism>
<dbReference type="EMBL" id="PVTH01000001">
    <property type="protein sequence ID" value="PRY55523.1"/>
    <property type="molecule type" value="Genomic_DNA"/>
</dbReference>
<evidence type="ECO:0000256" key="5">
    <source>
        <dbReference type="SAM" id="SignalP"/>
    </source>
</evidence>
<dbReference type="OrthoDB" id="9759709at2"/>
<accession>A0A2T0UC74</accession>
<evidence type="ECO:0000256" key="3">
    <source>
        <dbReference type="ARBA" id="ARBA00023295"/>
    </source>
</evidence>
<keyword evidence="3 4" id="KW-0326">Glycosidase</keyword>
<keyword evidence="5" id="KW-0732">Signal</keyword>
<name>A0A2T0UC74_9SPHI</name>
<dbReference type="InterPro" id="IPR013148">
    <property type="entry name" value="Glyco_hydro_32_N"/>
</dbReference>
<dbReference type="SUPFAM" id="SSF49899">
    <property type="entry name" value="Concanavalin A-like lectins/glucanases"/>
    <property type="match status" value="1"/>
</dbReference>
<dbReference type="Gene3D" id="2.115.10.20">
    <property type="entry name" value="Glycosyl hydrolase domain, family 43"/>
    <property type="match status" value="1"/>
</dbReference>
<dbReference type="InterPro" id="IPR023296">
    <property type="entry name" value="Glyco_hydro_beta-prop_sf"/>
</dbReference>
<keyword evidence="2 4" id="KW-0378">Hydrolase</keyword>
<proteinExistence type="inferred from homology"/>
<dbReference type="InterPro" id="IPR018053">
    <property type="entry name" value="Glyco_hydro_32_AS"/>
</dbReference>
<feature type="signal peptide" evidence="5">
    <location>
        <begin position="1"/>
        <end position="27"/>
    </location>
</feature>
<dbReference type="PANTHER" id="PTHR42800:SF1">
    <property type="entry name" value="EXOINULINASE INUD (AFU_ORTHOLOGUE AFUA_5G00480)"/>
    <property type="match status" value="1"/>
</dbReference>
<dbReference type="PROSITE" id="PS00609">
    <property type="entry name" value="GLYCOSYL_HYDROL_F32"/>
    <property type="match status" value="1"/>
</dbReference>
<keyword evidence="9" id="KW-1185">Reference proteome</keyword>
<dbReference type="RefSeq" id="WP_106290999.1">
    <property type="nucleotide sequence ID" value="NZ_PVTH01000001.1"/>
</dbReference>
<sequence>MRTIRLLCFLCLALTIGACNVSKIAVAQPYNQTHRPQFHFSPKAHWMNDPNGMVYLNGKYHLFYQHYPEGTTWGPMYWGHATSKDLVHWQEQPVALSPDSLGYIFSGSAVVDHNNTSGLGKDGKVPLVAIFTHHNKELESKGRNDFQYQSIAYSLDEGITWAKYAGNPVLKNPGIVDFRDPKVMWHEEGKKWIMTLATKDRITFYSSPDLKSWVRESDFGAEIGAHGGVWECPDLFPLDLDGKKTWVLLVSINPGAPNGGSGTQYFTGDFDGKTFVPHSTETKWLDYGTDNYAGVTWSNTGNRKVFIGWMNNWQYANVVPTVEWRGATTMARELSLTAVDGKAYLVSSPVKEFEKITRLTYSKENINSSREIDLSAKLKKLNGSFRLDVSFQNKENFQVVLSNKTGEELRIGYEKDSNQYFIDRSKAGKSDFEKGFAKKHFAPRISSSERIDLSIYFDSASAEVFVDNGLNVFTDVYFPENQMDQLKIETNNAATVGRIEVYDISSIW</sequence>
<dbReference type="Gene3D" id="2.60.120.560">
    <property type="entry name" value="Exo-inulinase, domain 1"/>
    <property type="match status" value="1"/>
</dbReference>
<dbReference type="SUPFAM" id="SSF75005">
    <property type="entry name" value="Arabinanase/levansucrase/invertase"/>
    <property type="match status" value="1"/>
</dbReference>
<dbReference type="Pfam" id="PF00251">
    <property type="entry name" value="Glyco_hydro_32N"/>
    <property type="match status" value="1"/>
</dbReference>
<comment type="similarity">
    <text evidence="1 4">Belongs to the glycosyl hydrolase 32 family.</text>
</comment>
<evidence type="ECO:0000259" key="6">
    <source>
        <dbReference type="Pfam" id="PF00251"/>
    </source>
</evidence>
<dbReference type="PROSITE" id="PS51257">
    <property type="entry name" value="PROKAR_LIPOPROTEIN"/>
    <property type="match status" value="1"/>
</dbReference>
<dbReference type="InterPro" id="IPR013320">
    <property type="entry name" value="ConA-like_dom_sf"/>
</dbReference>
<dbReference type="InterPro" id="IPR013189">
    <property type="entry name" value="Glyco_hydro_32_C"/>
</dbReference>
<dbReference type="SMART" id="SM00640">
    <property type="entry name" value="Glyco_32"/>
    <property type="match status" value="1"/>
</dbReference>
<dbReference type="PANTHER" id="PTHR42800">
    <property type="entry name" value="EXOINULINASE INUD (AFU_ORTHOLOGUE AFUA_5G00480)"/>
    <property type="match status" value="1"/>
</dbReference>
<evidence type="ECO:0000313" key="9">
    <source>
        <dbReference type="Proteomes" id="UP000238034"/>
    </source>
</evidence>
<dbReference type="GO" id="GO:0005987">
    <property type="term" value="P:sucrose catabolic process"/>
    <property type="evidence" value="ECO:0007669"/>
    <property type="project" value="TreeGrafter"/>
</dbReference>
<feature type="domain" description="Glycosyl hydrolase family 32 C-terminal" evidence="7">
    <location>
        <begin position="355"/>
        <end position="502"/>
    </location>
</feature>
<evidence type="ECO:0000256" key="2">
    <source>
        <dbReference type="ARBA" id="ARBA00022801"/>
    </source>
</evidence>
<feature type="chain" id="PRO_5015723755" evidence="5">
    <location>
        <begin position="28"/>
        <end position="508"/>
    </location>
</feature>
<dbReference type="InterPro" id="IPR001362">
    <property type="entry name" value="Glyco_hydro_32"/>
</dbReference>
<feature type="domain" description="Glycosyl hydrolase family 32 N-terminal" evidence="6">
    <location>
        <begin position="39"/>
        <end position="347"/>
    </location>
</feature>
<comment type="caution">
    <text evidence="8">The sequence shown here is derived from an EMBL/GenBank/DDBJ whole genome shotgun (WGS) entry which is preliminary data.</text>
</comment>
<evidence type="ECO:0000256" key="4">
    <source>
        <dbReference type="RuleBase" id="RU362110"/>
    </source>
</evidence>
<evidence type="ECO:0000313" key="8">
    <source>
        <dbReference type="EMBL" id="PRY55523.1"/>
    </source>
</evidence>
<protein>
    <submittedName>
        <fullName evidence="8">Fructan beta-fructosidase</fullName>
    </submittedName>
</protein>
<dbReference type="CDD" id="cd18622">
    <property type="entry name" value="GH32_Inu-like"/>
    <property type="match status" value="1"/>
</dbReference>
<dbReference type="GO" id="GO:0004575">
    <property type="term" value="F:sucrose alpha-glucosidase activity"/>
    <property type="evidence" value="ECO:0007669"/>
    <property type="project" value="TreeGrafter"/>
</dbReference>
<dbReference type="GO" id="GO:0005737">
    <property type="term" value="C:cytoplasm"/>
    <property type="evidence" value="ECO:0007669"/>
    <property type="project" value="TreeGrafter"/>
</dbReference>
<dbReference type="Pfam" id="PF08244">
    <property type="entry name" value="Glyco_hydro_32C"/>
    <property type="match status" value="1"/>
</dbReference>
<dbReference type="Proteomes" id="UP000238034">
    <property type="component" value="Unassembled WGS sequence"/>
</dbReference>
<gene>
    <name evidence="8" type="ORF">B0I27_101495</name>
</gene>
<reference evidence="8 9" key="1">
    <citation type="submission" date="2018-03" db="EMBL/GenBank/DDBJ databases">
        <title>Genomic Encyclopedia of Type Strains, Phase III (KMG-III): the genomes of soil and plant-associated and newly described type strains.</title>
        <authorList>
            <person name="Whitman W."/>
        </authorList>
    </citation>
    <scope>NUCLEOTIDE SEQUENCE [LARGE SCALE GENOMIC DNA]</scope>
    <source>
        <strain evidence="8 9">CGMCC 1.9313</strain>
    </source>
</reference>